<dbReference type="PANTHER" id="PTHR11516:SF60">
    <property type="entry name" value="PYRUVATE DEHYDROGENASE E1 COMPONENT SUBUNIT ALPHA"/>
    <property type="match status" value="1"/>
</dbReference>
<evidence type="ECO:0000256" key="2">
    <source>
        <dbReference type="ARBA" id="ARBA00023002"/>
    </source>
</evidence>
<organism evidence="5">
    <name type="scientific">freshwater metagenome</name>
    <dbReference type="NCBI Taxonomy" id="449393"/>
    <lineage>
        <taxon>unclassified sequences</taxon>
        <taxon>metagenomes</taxon>
        <taxon>ecological metagenomes</taxon>
    </lineage>
</organism>
<dbReference type="EMBL" id="CAFBPU010000006">
    <property type="protein sequence ID" value="CAB5023653.1"/>
    <property type="molecule type" value="Genomic_DNA"/>
</dbReference>
<dbReference type="InterPro" id="IPR029061">
    <property type="entry name" value="THDP-binding"/>
</dbReference>
<dbReference type="InterPro" id="IPR001017">
    <property type="entry name" value="DH_E1"/>
</dbReference>
<dbReference type="EMBL" id="CAFBIZ010000068">
    <property type="protein sequence ID" value="CAB4848829.1"/>
    <property type="molecule type" value="Genomic_DNA"/>
</dbReference>
<keyword evidence="2" id="KW-0560">Oxidoreductase</keyword>
<keyword evidence="3" id="KW-0786">Thiamine pyrophosphate</keyword>
<dbReference type="PANTHER" id="PTHR11516">
    <property type="entry name" value="PYRUVATE DEHYDROGENASE E1 COMPONENT, ALPHA SUBUNIT BACTERIAL AND ORGANELLAR"/>
    <property type="match status" value="1"/>
</dbReference>
<name>A0A6J7BXW0_9ZZZZ</name>
<feature type="domain" description="Dehydrogenase E1 component" evidence="4">
    <location>
        <begin position="15"/>
        <end position="313"/>
    </location>
</feature>
<protein>
    <submittedName>
        <fullName evidence="5">Unannotated protein</fullName>
    </submittedName>
</protein>
<dbReference type="EMBL" id="CAFBND010000085">
    <property type="protein sequence ID" value="CAB4952089.1"/>
    <property type="molecule type" value="Genomic_DNA"/>
</dbReference>
<evidence type="ECO:0000313" key="6">
    <source>
        <dbReference type="EMBL" id="CAB4952089.1"/>
    </source>
</evidence>
<evidence type="ECO:0000313" key="7">
    <source>
        <dbReference type="EMBL" id="CAB5023653.1"/>
    </source>
</evidence>
<dbReference type="GO" id="GO:0004739">
    <property type="term" value="F:pyruvate dehydrogenase (acetyl-transferring) activity"/>
    <property type="evidence" value="ECO:0007669"/>
    <property type="project" value="TreeGrafter"/>
</dbReference>
<evidence type="ECO:0000259" key="4">
    <source>
        <dbReference type="Pfam" id="PF00676"/>
    </source>
</evidence>
<evidence type="ECO:0000256" key="1">
    <source>
        <dbReference type="ARBA" id="ARBA00001964"/>
    </source>
</evidence>
<dbReference type="InterPro" id="IPR050642">
    <property type="entry name" value="PDH_E1_Alpha_Subunit"/>
</dbReference>
<proteinExistence type="predicted"/>
<comment type="cofactor">
    <cofactor evidence="1">
        <name>thiamine diphosphate</name>
        <dbReference type="ChEBI" id="CHEBI:58937"/>
    </cofactor>
</comment>
<dbReference type="AlphaFoldDB" id="A0A6J7BXW0"/>
<reference evidence="5" key="1">
    <citation type="submission" date="2020-05" db="EMBL/GenBank/DDBJ databases">
        <authorList>
            <person name="Chiriac C."/>
            <person name="Salcher M."/>
            <person name="Ghai R."/>
            <person name="Kavagutti S V."/>
        </authorList>
    </citation>
    <scope>NUCLEOTIDE SEQUENCE</scope>
</reference>
<dbReference type="CDD" id="cd02000">
    <property type="entry name" value="TPP_E1_PDC_ADC_BCADC"/>
    <property type="match status" value="1"/>
</dbReference>
<dbReference type="Gene3D" id="3.40.50.970">
    <property type="match status" value="1"/>
</dbReference>
<dbReference type="SUPFAM" id="SSF52518">
    <property type="entry name" value="Thiamin diphosphate-binding fold (THDP-binding)"/>
    <property type="match status" value="1"/>
</dbReference>
<gene>
    <name evidence="5" type="ORF">UFOPK3268_00673</name>
    <name evidence="6" type="ORF">UFOPK3752_01724</name>
    <name evidence="7" type="ORF">UFOPK4150_00394</name>
</gene>
<accession>A0A6J7BXW0</accession>
<evidence type="ECO:0000313" key="5">
    <source>
        <dbReference type="EMBL" id="CAB4848829.1"/>
    </source>
</evidence>
<dbReference type="GO" id="GO:0006086">
    <property type="term" value="P:pyruvate decarboxylation to acetyl-CoA"/>
    <property type="evidence" value="ECO:0007669"/>
    <property type="project" value="TreeGrafter"/>
</dbReference>
<evidence type="ECO:0000256" key="3">
    <source>
        <dbReference type="ARBA" id="ARBA00023052"/>
    </source>
</evidence>
<dbReference type="Pfam" id="PF00676">
    <property type="entry name" value="E1_dh"/>
    <property type="match status" value="1"/>
</dbReference>
<sequence length="329" mass="35441">MAITVSETDMLEMYRRMTRIRQFEETTQALLLKGELYGSFHTSSGQEASIVGSCMALRTDDYMVGTHRSHGHPIGKGAKIDRLLAELMGKETGINQGKGGSMHLSDFGVGSLGETSIVGSGLPVATGAALGSKMQGNDRVTLCFFGDGASSQGTFHESLNMASLWNLPVIYVCENNGFGELTPTHEAVSVPDIASRAAGYGMPGIVVDGQDVLAVYEVVSEAVRRARAGEGPTLVETKTFRFDNHSIGMPVETPGHAEMLVHWRGNRCPIDLFDRALKEFGCDEVTLREIDAQVADEVSAAVEFGRTSPEPPPEAAFTHLYTNPIRIDS</sequence>